<dbReference type="InterPro" id="IPR003960">
    <property type="entry name" value="ATPase_AAA_CS"/>
</dbReference>
<comment type="caution">
    <text evidence="6">The sequence shown here is derived from an EMBL/GenBank/DDBJ whole genome shotgun (WGS) entry which is preliminary data.</text>
</comment>
<sequence length="145" mass="16029">MFRNELDGIASDNSEILVLGATNSPWFVDSSLRRPGRFDRVLFVPPPDLQARAEILQLHMKGRPVEAIDYVKLARNMQKYSGADIKAICDAAADSAIVSAMKTGKVRPIRTEDIVVALQKVKPSTLEWLQTAKNYATYSNAGSSY</sequence>
<evidence type="ECO:0000256" key="3">
    <source>
        <dbReference type="RuleBase" id="RU003651"/>
    </source>
</evidence>
<dbReference type="InterPro" id="IPR027417">
    <property type="entry name" value="P-loop_NTPase"/>
</dbReference>
<evidence type="ECO:0000259" key="5">
    <source>
        <dbReference type="Pfam" id="PF17862"/>
    </source>
</evidence>
<dbReference type="Gene3D" id="3.40.50.300">
    <property type="entry name" value="P-loop containing nucleotide triphosphate hydrolases"/>
    <property type="match status" value="1"/>
</dbReference>
<dbReference type="GO" id="GO:0016887">
    <property type="term" value="F:ATP hydrolysis activity"/>
    <property type="evidence" value="ECO:0007669"/>
    <property type="project" value="InterPro"/>
</dbReference>
<evidence type="ECO:0000313" key="6">
    <source>
        <dbReference type="EMBL" id="GHO41984.1"/>
    </source>
</evidence>
<dbReference type="SUPFAM" id="SSF52540">
    <property type="entry name" value="P-loop containing nucleoside triphosphate hydrolases"/>
    <property type="match status" value="1"/>
</dbReference>
<evidence type="ECO:0008006" key="8">
    <source>
        <dbReference type="Google" id="ProtNLM"/>
    </source>
</evidence>
<evidence type="ECO:0000256" key="1">
    <source>
        <dbReference type="ARBA" id="ARBA00022741"/>
    </source>
</evidence>
<proteinExistence type="inferred from homology"/>
<dbReference type="Pfam" id="PF17862">
    <property type="entry name" value="AAA_lid_3"/>
    <property type="match status" value="1"/>
</dbReference>
<accession>A0A8J3HQZ2</accession>
<dbReference type="Gene3D" id="1.10.8.60">
    <property type="match status" value="1"/>
</dbReference>
<comment type="similarity">
    <text evidence="3">Belongs to the AAA ATPase family.</text>
</comment>
<dbReference type="PROSITE" id="PS00674">
    <property type="entry name" value="AAA"/>
    <property type="match status" value="1"/>
</dbReference>
<protein>
    <recommendedName>
        <fullName evidence="8">AAA ATPase AAA+ lid domain-containing protein</fullName>
    </recommendedName>
</protein>
<feature type="domain" description="AAA ATPase AAA+ lid" evidence="5">
    <location>
        <begin position="68"/>
        <end position="102"/>
    </location>
</feature>
<dbReference type="EMBL" id="BNJF01000001">
    <property type="protein sequence ID" value="GHO41984.1"/>
    <property type="molecule type" value="Genomic_DNA"/>
</dbReference>
<dbReference type="AlphaFoldDB" id="A0A8J3HQZ2"/>
<feature type="domain" description="ATPase AAA-type core" evidence="4">
    <location>
        <begin position="2"/>
        <end position="45"/>
    </location>
</feature>
<gene>
    <name evidence="6" type="ORF">KSX_01470</name>
</gene>
<keyword evidence="2 3" id="KW-0067">ATP-binding</keyword>
<dbReference type="Pfam" id="PF00004">
    <property type="entry name" value="AAA"/>
    <property type="match status" value="1"/>
</dbReference>
<keyword evidence="1 3" id="KW-0547">Nucleotide-binding</keyword>
<keyword evidence="7" id="KW-1185">Reference proteome</keyword>
<reference evidence="6" key="1">
    <citation type="submission" date="2020-10" db="EMBL/GenBank/DDBJ databases">
        <title>Taxonomic study of unclassified bacteria belonging to the class Ktedonobacteria.</title>
        <authorList>
            <person name="Yabe S."/>
            <person name="Wang C.M."/>
            <person name="Zheng Y."/>
            <person name="Sakai Y."/>
            <person name="Cavaletti L."/>
            <person name="Monciardini P."/>
            <person name="Donadio S."/>
        </authorList>
    </citation>
    <scope>NUCLEOTIDE SEQUENCE</scope>
    <source>
        <strain evidence="6">SOSP1-1</strain>
    </source>
</reference>
<dbReference type="InterPro" id="IPR003959">
    <property type="entry name" value="ATPase_AAA_core"/>
</dbReference>
<dbReference type="PANTHER" id="PTHR23077">
    <property type="entry name" value="AAA-FAMILY ATPASE"/>
    <property type="match status" value="1"/>
</dbReference>
<dbReference type="InterPro" id="IPR050168">
    <property type="entry name" value="AAA_ATPase_domain"/>
</dbReference>
<name>A0A8J3HQZ2_9CHLR</name>
<dbReference type="GO" id="GO:0005524">
    <property type="term" value="F:ATP binding"/>
    <property type="evidence" value="ECO:0007669"/>
    <property type="project" value="UniProtKB-KW"/>
</dbReference>
<dbReference type="PANTHER" id="PTHR23077:SF171">
    <property type="entry name" value="NUCLEAR VALOSIN-CONTAINING PROTEIN-LIKE"/>
    <property type="match status" value="1"/>
</dbReference>
<organism evidence="6 7">
    <name type="scientific">Ktedonospora formicarum</name>
    <dbReference type="NCBI Taxonomy" id="2778364"/>
    <lineage>
        <taxon>Bacteria</taxon>
        <taxon>Bacillati</taxon>
        <taxon>Chloroflexota</taxon>
        <taxon>Ktedonobacteria</taxon>
        <taxon>Ktedonobacterales</taxon>
        <taxon>Ktedonobacteraceae</taxon>
        <taxon>Ktedonospora</taxon>
    </lineage>
</organism>
<dbReference type="RefSeq" id="WP_220191581.1">
    <property type="nucleotide sequence ID" value="NZ_BNJF01000001.1"/>
</dbReference>
<evidence type="ECO:0000259" key="4">
    <source>
        <dbReference type="Pfam" id="PF00004"/>
    </source>
</evidence>
<evidence type="ECO:0000256" key="2">
    <source>
        <dbReference type="ARBA" id="ARBA00022840"/>
    </source>
</evidence>
<dbReference type="InterPro" id="IPR041569">
    <property type="entry name" value="AAA_lid_3"/>
</dbReference>
<evidence type="ECO:0000313" key="7">
    <source>
        <dbReference type="Proteomes" id="UP000612362"/>
    </source>
</evidence>
<dbReference type="Proteomes" id="UP000612362">
    <property type="component" value="Unassembled WGS sequence"/>
</dbReference>